<keyword evidence="3" id="KW-0675">Receptor</keyword>
<organism evidence="4 5">
    <name type="scientific">Heterorhabditis bacteriophora</name>
    <name type="common">Entomopathogenic nematode worm</name>
    <dbReference type="NCBI Taxonomy" id="37862"/>
    <lineage>
        <taxon>Eukaryota</taxon>
        <taxon>Metazoa</taxon>
        <taxon>Ecdysozoa</taxon>
        <taxon>Nematoda</taxon>
        <taxon>Chromadorea</taxon>
        <taxon>Rhabditida</taxon>
        <taxon>Rhabditina</taxon>
        <taxon>Rhabditomorpha</taxon>
        <taxon>Strongyloidea</taxon>
        <taxon>Heterorhabditidae</taxon>
        <taxon>Heterorhabditis</taxon>
    </lineage>
</organism>
<evidence type="ECO:0000256" key="1">
    <source>
        <dbReference type="ARBA" id="ARBA00023015"/>
    </source>
</evidence>
<name>A0A1I7WYS4_HETBA</name>
<evidence type="ECO:0000256" key="2">
    <source>
        <dbReference type="ARBA" id="ARBA00023163"/>
    </source>
</evidence>
<sequence length="55" mass="6532">MDPIASPEIGKDPNKVPFWRTRIIALYIDWAKSFTCFRNLPHSDKIIMYIYIFVV</sequence>
<evidence type="ECO:0000256" key="3">
    <source>
        <dbReference type="ARBA" id="ARBA00023170"/>
    </source>
</evidence>
<dbReference type="InterPro" id="IPR035500">
    <property type="entry name" value="NHR-like_dom_sf"/>
</dbReference>
<keyword evidence="1" id="KW-0805">Transcription regulation</keyword>
<reference evidence="5" key="1">
    <citation type="submission" date="2016-11" db="UniProtKB">
        <authorList>
            <consortium name="WormBaseParasite"/>
        </authorList>
    </citation>
    <scope>IDENTIFICATION</scope>
</reference>
<accession>A0A1I7WYS4</accession>
<dbReference type="SUPFAM" id="SSF48508">
    <property type="entry name" value="Nuclear receptor ligand-binding domain"/>
    <property type="match status" value="1"/>
</dbReference>
<keyword evidence="4" id="KW-1185">Reference proteome</keyword>
<proteinExistence type="predicted"/>
<dbReference type="Proteomes" id="UP000095283">
    <property type="component" value="Unplaced"/>
</dbReference>
<protein>
    <submittedName>
        <fullName evidence="5">Uncharacterized protein</fullName>
    </submittedName>
</protein>
<evidence type="ECO:0000313" key="5">
    <source>
        <dbReference type="WBParaSite" id="Hba_10335"/>
    </source>
</evidence>
<evidence type="ECO:0000313" key="4">
    <source>
        <dbReference type="Proteomes" id="UP000095283"/>
    </source>
</evidence>
<keyword evidence="2" id="KW-0804">Transcription</keyword>
<dbReference type="AlphaFoldDB" id="A0A1I7WYS4"/>
<dbReference type="WBParaSite" id="Hba_10335">
    <property type="protein sequence ID" value="Hba_10335"/>
    <property type="gene ID" value="Hba_10335"/>
</dbReference>